<proteinExistence type="predicted"/>
<gene>
    <name evidence="1" type="ORF">BFS26_01640</name>
</gene>
<dbReference type="Proteomes" id="UP000181801">
    <property type="component" value="Unassembled WGS sequence"/>
</dbReference>
<dbReference type="AlphaFoldDB" id="A0A1S2W3W0"/>
<comment type="caution">
    <text evidence="1">The sequence shown here is derived from an EMBL/GenBank/DDBJ whole genome shotgun (WGS) entry which is preliminary data.</text>
</comment>
<name>A0A1S2W3W0_BIFLN</name>
<reference evidence="1 2" key="1">
    <citation type="journal article" date="2016" name="BMC Microbiol.">
        <title>Fucosyllactose and L-fucose utilization of infant Bifidobacterium longum and Bifidobacterium kashiwanohense.</title>
        <authorList>
            <person name="Bunesova V."/>
            <person name="Lacroix C."/>
            <person name="Schwab C."/>
        </authorList>
    </citation>
    <scope>NUCLEOTIDE SEQUENCE [LARGE SCALE GENOMIC DNA]</scope>
    <source>
        <strain evidence="1 2">BSM11-5</strain>
    </source>
</reference>
<sequence length="74" mass="9137">MNIMQYTSYIGIFRKKTKHYTNFIWKPDIILIRKEDYIFRSLRNSKFKILNNASPRTFIIIYNRILFNIFINNI</sequence>
<accession>A0A1S2W3W0</accession>
<protein>
    <submittedName>
        <fullName evidence="1">Uncharacterized protein</fullName>
    </submittedName>
</protein>
<organism evidence="1 2">
    <name type="scientific">Bifidobacterium longum subsp. suis</name>
    <dbReference type="NCBI Taxonomy" id="1695"/>
    <lineage>
        <taxon>Bacteria</taxon>
        <taxon>Bacillati</taxon>
        <taxon>Actinomycetota</taxon>
        <taxon>Actinomycetes</taxon>
        <taxon>Bifidobacteriales</taxon>
        <taxon>Bifidobacteriaceae</taxon>
        <taxon>Bifidobacterium</taxon>
    </lineage>
</organism>
<evidence type="ECO:0000313" key="1">
    <source>
        <dbReference type="EMBL" id="OIN64938.1"/>
    </source>
</evidence>
<dbReference type="EMBL" id="MOAE01000013">
    <property type="protein sequence ID" value="OIN64938.1"/>
    <property type="molecule type" value="Genomic_DNA"/>
</dbReference>
<evidence type="ECO:0000313" key="2">
    <source>
        <dbReference type="Proteomes" id="UP000181801"/>
    </source>
</evidence>